<dbReference type="eggNOG" id="ENOG502RXCG">
    <property type="taxonomic scope" value="Eukaryota"/>
</dbReference>
<keyword evidence="1" id="KW-0732">Signal</keyword>
<name>M7S7U0_EUTLA</name>
<evidence type="ECO:0000256" key="1">
    <source>
        <dbReference type="SAM" id="SignalP"/>
    </source>
</evidence>
<protein>
    <submittedName>
        <fullName evidence="2">Uncharacterized protein</fullName>
    </submittedName>
</protein>
<dbReference type="KEGG" id="ela:UCREL1_10932"/>
<dbReference type="HOGENOM" id="CLU_2185765_0_0_1"/>
<accession>M7S7U0</accession>
<sequence>MRFSGALVTAAVATLAAAQRPEDESICDYYTTALLKENTAENQATLLTLVVNTVVIGNYTMPNVGITVPGILAPGMYNDTEVKLLPYFDGTLASSNRGGDTGVSINFLDGGAAEPLMKNKPANDDTSQQ</sequence>
<dbReference type="STRING" id="1287681.M7S7U0"/>
<feature type="chain" id="PRO_5004084507" evidence="1">
    <location>
        <begin position="19"/>
        <end position="129"/>
    </location>
</feature>
<dbReference type="Proteomes" id="UP000012174">
    <property type="component" value="Unassembled WGS sequence"/>
</dbReference>
<proteinExistence type="predicted"/>
<reference evidence="3" key="1">
    <citation type="journal article" date="2013" name="Genome Announc.">
        <title>Draft genome sequence of the grapevine dieback fungus Eutypa lata UCR-EL1.</title>
        <authorList>
            <person name="Blanco-Ulate B."/>
            <person name="Rolshausen P.E."/>
            <person name="Cantu D."/>
        </authorList>
    </citation>
    <scope>NUCLEOTIDE SEQUENCE [LARGE SCALE GENOMIC DNA]</scope>
    <source>
        <strain evidence="3">UCR-EL1</strain>
    </source>
</reference>
<organism evidence="2 3">
    <name type="scientific">Eutypa lata (strain UCR-EL1)</name>
    <name type="common">Grapevine dieback disease fungus</name>
    <name type="synonym">Eutypa armeniacae</name>
    <dbReference type="NCBI Taxonomy" id="1287681"/>
    <lineage>
        <taxon>Eukaryota</taxon>
        <taxon>Fungi</taxon>
        <taxon>Dikarya</taxon>
        <taxon>Ascomycota</taxon>
        <taxon>Pezizomycotina</taxon>
        <taxon>Sordariomycetes</taxon>
        <taxon>Xylariomycetidae</taxon>
        <taxon>Xylariales</taxon>
        <taxon>Diatrypaceae</taxon>
        <taxon>Eutypa</taxon>
    </lineage>
</organism>
<evidence type="ECO:0000313" key="2">
    <source>
        <dbReference type="EMBL" id="EMR62154.1"/>
    </source>
</evidence>
<keyword evidence="3" id="KW-1185">Reference proteome</keyword>
<dbReference type="OrthoDB" id="2110578at2759"/>
<gene>
    <name evidence="2" type="ORF">UCREL1_10932</name>
</gene>
<dbReference type="EMBL" id="KB707488">
    <property type="protein sequence ID" value="EMR62154.1"/>
    <property type="molecule type" value="Genomic_DNA"/>
</dbReference>
<dbReference type="AlphaFoldDB" id="M7S7U0"/>
<evidence type="ECO:0000313" key="3">
    <source>
        <dbReference type="Proteomes" id="UP000012174"/>
    </source>
</evidence>
<dbReference type="OMA" id="APGMYND"/>
<feature type="signal peptide" evidence="1">
    <location>
        <begin position="1"/>
        <end position="18"/>
    </location>
</feature>